<evidence type="ECO:0000313" key="2">
    <source>
        <dbReference type="Proteomes" id="UP000176939"/>
    </source>
</evidence>
<accession>A0A1F7X3G7</accession>
<dbReference type="AlphaFoldDB" id="A0A1F7X3G7"/>
<evidence type="ECO:0000313" key="1">
    <source>
        <dbReference type="EMBL" id="OGM08918.1"/>
    </source>
</evidence>
<dbReference type="Proteomes" id="UP000176939">
    <property type="component" value="Unassembled WGS sequence"/>
</dbReference>
<sequence>MDEIIKNLENIITEEFKKRYDDLVKITKMQEEFANQNDYMRGLYNGLEMACSVIQKRETNYK</sequence>
<gene>
    <name evidence="1" type="ORF">A2Z67_05705</name>
</gene>
<dbReference type="EMBL" id="MGFQ01000034">
    <property type="protein sequence ID" value="OGM08918.1"/>
    <property type="molecule type" value="Genomic_DNA"/>
</dbReference>
<name>A0A1F7X3G7_9BACT</name>
<protein>
    <submittedName>
        <fullName evidence="1">Uncharacterized protein</fullName>
    </submittedName>
</protein>
<organism evidence="1 2">
    <name type="scientific">Candidatus Woesebacteria bacterium RBG_13_36_22</name>
    <dbReference type="NCBI Taxonomy" id="1802478"/>
    <lineage>
        <taxon>Bacteria</taxon>
        <taxon>Candidatus Woeseibacteriota</taxon>
    </lineage>
</organism>
<comment type="caution">
    <text evidence="1">The sequence shown here is derived from an EMBL/GenBank/DDBJ whole genome shotgun (WGS) entry which is preliminary data.</text>
</comment>
<reference evidence="1 2" key="1">
    <citation type="journal article" date="2016" name="Nat. Commun.">
        <title>Thousands of microbial genomes shed light on interconnected biogeochemical processes in an aquifer system.</title>
        <authorList>
            <person name="Anantharaman K."/>
            <person name="Brown C.T."/>
            <person name="Hug L.A."/>
            <person name="Sharon I."/>
            <person name="Castelle C.J."/>
            <person name="Probst A.J."/>
            <person name="Thomas B.C."/>
            <person name="Singh A."/>
            <person name="Wilkins M.J."/>
            <person name="Karaoz U."/>
            <person name="Brodie E.L."/>
            <person name="Williams K.H."/>
            <person name="Hubbard S.S."/>
            <person name="Banfield J.F."/>
        </authorList>
    </citation>
    <scope>NUCLEOTIDE SEQUENCE [LARGE SCALE GENOMIC DNA]</scope>
</reference>
<proteinExistence type="predicted"/>